<gene>
    <name evidence="2" type="ORF">ODALV1_LOCUS14575</name>
</gene>
<dbReference type="EMBL" id="CAXLJM020000046">
    <property type="protein sequence ID" value="CAL8110940.1"/>
    <property type="molecule type" value="Genomic_DNA"/>
</dbReference>
<proteinExistence type="predicted"/>
<reference evidence="2 3" key="1">
    <citation type="submission" date="2024-08" db="EMBL/GenBank/DDBJ databases">
        <authorList>
            <person name="Cucini C."/>
            <person name="Frati F."/>
        </authorList>
    </citation>
    <scope>NUCLEOTIDE SEQUENCE [LARGE SCALE GENOMIC DNA]</scope>
</reference>
<keyword evidence="1" id="KW-0812">Transmembrane</keyword>
<sequence>MSRQLEYATLYGLIQDLKKDTEDQQKYIYILAGVLGGVELALLIAVIVLFYLVIQIKKQLSDAEARRIVEEEMNAQKFAAYTGEEMHRKMLAATAPAIPVSAPGAKPAADYAFNAPFVDDRVLRPASGSSYHR</sequence>
<feature type="transmembrane region" description="Helical" evidence="1">
    <location>
        <begin position="27"/>
        <end position="54"/>
    </location>
</feature>
<evidence type="ECO:0000313" key="2">
    <source>
        <dbReference type="EMBL" id="CAL8110940.1"/>
    </source>
</evidence>
<name>A0ABP1QRU6_9HEXA</name>
<protein>
    <submittedName>
        <fullName evidence="2">Uncharacterized protein</fullName>
    </submittedName>
</protein>
<dbReference type="Proteomes" id="UP001642540">
    <property type="component" value="Unassembled WGS sequence"/>
</dbReference>
<keyword evidence="1" id="KW-0472">Membrane</keyword>
<evidence type="ECO:0000313" key="3">
    <source>
        <dbReference type="Proteomes" id="UP001642540"/>
    </source>
</evidence>
<comment type="caution">
    <text evidence="2">The sequence shown here is derived from an EMBL/GenBank/DDBJ whole genome shotgun (WGS) entry which is preliminary data.</text>
</comment>
<keyword evidence="3" id="KW-1185">Reference proteome</keyword>
<evidence type="ECO:0000256" key="1">
    <source>
        <dbReference type="SAM" id="Phobius"/>
    </source>
</evidence>
<accession>A0ABP1QRU6</accession>
<keyword evidence="1" id="KW-1133">Transmembrane helix</keyword>
<organism evidence="2 3">
    <name type="scientific">Orchesella dallaii</name>
    <dbReference type="NCBI Taxonomy" id="48710"/>
    <lineage>
        <taxon>Eukaryota</taxon>
        <taxon>Metazoa</taxon>
        <taxon>Ecdysozoa</taxon>
        <taxon>Arthropoda</taxon>
        <taxon>Hexapoda</taxon>
        <taxon>Collembola</taxon>
        <taxon>Entomobryomorpha</taxon>
        <taxon>Entomobryoidea</taxon>
        <taxon>Orchesellidae</taxon>
        <taxon>Orchesellinae</taxon>
        <taxon>Orchesella</taxon>
    </lineage>
</organism>